<comment type="caution">
    <text evidence="6">The sequence shown here is derived from an EMBL/GenBank/DDBJ whole genome shotgun (WGS) entry which is preliminary data.</text>
</comment>
<dbReference type="AlphaFoldDB" id="A0A0W0VSY2"/>
<sequence>MHINFTGHRLEITPALRSFALEKFDRLSRHFDKITSINVIFDVEKLRQKAEATIHVAKGELHASSESTDMYAAIDTLVDKLNRQLIKHKEKIQNHRAHS</sequence>
<dbReference type="NCBIfam" id="TIGR00741">
    <property type="entry name" value="yfiA"/>
    <property type="match status" value="1"/>
</dbReference>
<dbReference type="CDD" id="cd00552">
    <property type="entry name" value="RaiA"/>
    <property type="match status" value="1"/>
</dbReference>
<dbReference type="EMBL" id="LNYK01000001">
    <property type="protein sequence ID" value="KTD23178.1"/>
    <property type="molecule type" value="Genomic_DNA"/>
</dbReference>
<dbReference type="GO" id="GO:0022627">
    <property type="term" value="C:cytosolic small ribosomal subunit"/>
    <property type="evidence" value="ECO:0007669"/>
    <property type="project" value="TreeGrafter"/>
</dbReference>
<comment type="similarity">
    <text evidence="2">Belongs to the HPF/YfiA ribosome-associated protein family. Short HPF subfamily.</text>
</comment>
<dbReference type="STRING" id="45068.Llon_0063"/>
<evidence type="ECO:0000256" key="3">
    <source>
        <dbReference type="ARBA" id="ARBA00038695"/>
    </source>
</evidence>
<dbReference type="GO" id="GO:0043024">
    <property type="term" value="F:ribosomal small subunit binding"/>
    <property type="evidence" value="ECO:0007669"/>
    <property type="project" value="TreeGrafter"/>
</dbReference>
<organism evidence="6 7">
    <name type="scientific">Legionella londiniensis</name>
    <dbReference type="NCBI Taxonomy" id="45068"/>
    <lineage>
        <taxon>Bacteria</taxon>
        <taxon>Pseudomonadati</taxon>
        <taxon>Pseudomonadota</taxon>
        <taxon>Gammaproteobacteria</taxon>
        <taxon>Legionellales</taxon>
        <taxon>Legionellaceae</taxon>
        <taxon>Legionella</taxon>
    </lineage>
</organism>
<dbReference type="PATRIC" id="fig|45068.5.peg.68"/>
<gene>
    <name evidence="6" type="primary">yhbH</name>
    <name evidence="6" type="ORF">Llon_0063</name>
</gene>
<dbReference type="SUPFAM" id="SSF69754">
    <property type="entry name" value="Ribosome binding protein Y (YfiA homologue)"/>
    <property type="match status" value="1"/>
</dbReference>
<evidence type="ECO:0000256" key="4">
    <source>
        <dbReference type="ARBA" id="ARBA00041148"/>
    </source>
</evidence>
<keyword evidence="1" id="KW-0810">Translation regulation</keyword>
<dbReference type="PANTHER" id="PTHR33231:SF1">
    <property type="entry name" value="30S RIBOSOMAL PROTEIN"/>
    <property type="match status" value="1"/>
</dbReference>
<dbReference type="RefSeq" id="WP_058528085.1">
    <property type="nucleotide sequence ID" value="NZ_CAAAHZ010000005.1"/>
</dbReference>
<reference evidence="6 7" key="1">
    <citation type="submission" date="2015-11" db="EMBL/GenBank/DDBJ databases">
        <title>Genomic analysis of 38 Legionella species identifies large and diverse effector repertoires.</title>
        <authorList>
            <person name="Burstein D."/>
            <person name="Amaro F."/>
            <person name="Zusman T."/>
            <person name="Lifshitz Z."/>
            <person name="Cohen O."/>
            <person name="Gilbert J.A."/>
            <person name="Pupko T."/>
            <person name="Shuman H.A."/>
            <person name="Segal G."/>
        </authorList>
    </citation>
    <scope>NUCLEOTIDE SEQUENCE [LARGE SCALE GENOMIC DNA]</scope>
    <source>
        <strain evidence="6 7">ATCC 49505</strain>
    </source>
</reference>
<dbReference type="Pfam" id="PF02482">
    <property type="entry name" value="Ribosomal_S30AE"/>
    <property type="match status" value="1"/>
</dbReference>
<evidence type="ECO:0000256" key="2">
    <source>
        <dbReference type="ARBA" id="ARBA00038434"/>
    </source>
</evidence>
<keyword evidence="7" id="KW-1185">Reference proteome</keyword>
<evidence type="ECO:0000256" key="1">
    <source>
        <dbReference type="ARBA" id="ARBA00022845"/>
    </source>
</evidence>
<dbReference type="OrthoDB" id="9795980at2"/>
<protein>
    <recommendedName>
        <fullName evidence="4">Ribosome hibernation promoting factor</fullName>
    </recommendedName>
    <alternativeName>
        <fullName evidence="5">Hibernation factor HPF</fullName>
    </alternativeName>
</protein>
<dbReference type="GO" id="GO:0045900">
    <property type="term" value="P:negative regulation of translational elongation"/>
    <property type="evidence" value="ECO:0007669"/>
    <property type="project" value="TreeGrafter"/>
</dbReference>
<name>A0A0W0VSY2_9GAMM</name>
<dbReference type="InterPro" id="IPR050574">
    <property type="entry name" value="HPF/YfiA_ribosome-assoc"/>
</dbReference>
<dbReference type="PANTHER" id="PTHR33231">
    <property type="entry name" value="30S RIBOSOMAL PROTEIN"/>
    <property type="match status" value="1"/>
</dbReference>
<comment type="subunit">
    <text evidence="3">Associates exclusively with 100S ribosomes, which are dimers of 70S ribosomes.</text>
</comment>
<dbReference type="Proteomes" id="UP000054997">
    <property type="component" value="Unassembled WGS sequence"/>
</dbReference>
<proteinExistence type="inferred from homology"/>
<dbReference type="InterPro" id="IPR003489">
    <property type="entry name" value="RHF/RaiA"/>
</dbReference>
<dbReference type="InterPro" id="IPR036567">
    <property type="entry name" value="RHF-like"/>
</dbReference>
<dbReference type="FunFam" id="3.30.160.100:FF:000001">
    <property type="entry name" value="Ribosome hibernation promoting factor"/>
    <property type="match status" value="1"/>
</dbReference>
<evidence type="ECO:0000313" key="6">
    <source>
        <dbReference type="EMBL" id="KTD23178.1"/>
    </source>
</evidence>
<accession>A0A0W0VSY2</accession>
<dbReference type="Gene3D" id="3.30.160.100">
    <property type="entry name" value="Ribosome hibernation promotion factor-like"/>
    <property type="match status" value="1"/>
</dbReference>
<evidence type="ECO:0000256" key="5">
    <source>
        <dbReference type="ARBA" id="ARBA00041319"/>
    </source>
</evidence>
<evidence type="ECO:0000313" key="7">
    <source>
        <dbReference type="Proteomes" id="UP000054997"/>
    </source>
</evidence>